<name>A0A6G7XJ92_9MICO</name>
<accession>A0A6G7XJ92</accession>
<proteinExistence type="predicted"/>
<dbReference type="Proteomes" id="UP000502677">
    <property type="component" value="Chromosome"/>
</dbReference>
<dbReference type="RefSeq" id="WP_166292884.1">
    <property type="nucleotide sequence ID" value="NZ_CP049863.1"/>
</dbReference>
<dbReference type="AlphaFoldDB" id="A0A6G7XJ92"/>
<evidence type="ECO:0000313" key="1">
    <source>
        <dbReference type="EMBL" id="QIK64556.1"/>
    </source>
</evidence>
<keyword evidence="2" id="KW-1185">Reference proteome</keyword>
<organism evidence="1 2">
    <name type="scientific">Leucobacter viscericola</name>
    <dbReference type="NCBI Taxonomy" id="2714935"/>
    <lineage>
        <taxon>Bacteria</taxon>
        <taxon>Bacillati</taxon>
        <taxon>Actinomycetota</taxon>
        <taxon>Actinomycetes</taxon>
        <taxon>Micrococcales</taxon>
        <taxon>Microbacteriaceae</taxon>
        <taxon>Leucobacter</taxon>
    </lineage>
</organism>
<dbReference type="EMBL" id="CP049863">
    <property type="protein sequence ID" value="QIK64556.1"/>
    <property type="molecule type" value="Genomic_DNA"/>
</dbReference>
<reference evidence="1 2" key="1">
    <citation type="submission" date="2020-03" db="EMBL/GenBank/DDBJ databases">
        <title>Leucobacter sp. nov., isolated from beetles.</title>
        <authorList>
            <person name="Hyun D.-W."/>
            <person name="Bae J.-W."/>
        </authorList>
    </citation>
    <scope>NUCLEOTIDE SEQUENCE [LARGE SCALE GENOMIC DNA]</scope>
    <source>
        <strain evidence="1 2">HDW9C</strain>
    </source>
</reference>
<evidence type="ECO:0000313" key="2">
    <source>
        <dbReference type="Proteomes" id="UP000502677"/>
    </source>
</evidence>
<gene>
    <name evidence="1" type="ORF">G7068_16035</name>
</gene>
<sequence>MKRDTRSAFRSRARAMDQIVAGAVAERKQELDERSRGAAEASARVSAMVRDRQKAAHEEADLKAQFEGCTEAQWALNGRWYPVVRWNKKTVSVDMPTKRTTIPHNELGGAR</sequence>
<protein>
    <submittedName>
        <fullName evidence="1">Uncharacterized protein</fullName>
    </submittedName>
</protein>
<dbReference type="KEGG" id="lvi:G7068_16035"/>